<protein>
    <recommendedName>
        <fullName evidence="3">F-box domain-containing protein</fullName>
    </recommendedName>
</protein>
<dbReference type="Proteomes" id="UP000813824">
    <property type="component" value="Unassembled WGS sequence"/>
</dbReference>
<sequence>MTPIEYPDLADGSPRPDGVVDGNGKTAYAGVVSQEEIALAFINTLPPETLVQIFKFVRQDVLQAGIFPDTVNRLEFETGPRTWRTFQNWISLLHVCHFWRDTMTDPSLWITIVVDHSADPLRLFTYFLDRVGLGTIPLRVHFDSKSEVAPLSIMQSYPQAVARLEKLRIRSDLKALSEGAGVSITTAALGALTTAAPLLKYLDITFCSWENDLPEDVPILFGNQMPCLSHLALENITGWSGTTFSNLTHLFLMGTQYVDFEVSLVHYEMLLGLLKSNTRLQVFLLSSPTPWIHQDMDETLEQVDLPNLKQMGISNADYSQIRRLLSNLVLPRDLCLSISGEPDEGETLTVFPEDTSRLHVLDDVTALQIDFSEPKSYRRTTSYRVRRFTGTGSSGSFHIPEGPMEESLEIYIHLSLRRLGGVLRNLTELWFVGPNVAQIVASGSVGVPDLNGEYKSRWRATFATFPSLEKLVLDNSLLNMVHALVPPDALEGVPGTPLPCPSLRRIWISATTSTLFDSVRGGLLDFAVRYHASVGRPFHEILIHCMSRSASTAQYFLTSWMQMGEEVSETLPGLVEKFDFVSRFPSFELPSTATMSCVRNGKNFWPTWREYA</sequence>
<evidence type="ECO:0008006" key="3">
    <source>
        <dbReference type="Google" id="ProtNLM"/>
    </source>
</evidence>
<evidence type="ECO:0000313" key="1">
    <source>
        <dbReference type="EMBL" id="KAH8092676.1"/>
    </source>
</evidence>
<dbReference type="Gene3D" id="1.20.1280.50">
    <property type="match status" value="1"/>
</dbReference>
<organism evidence="1 2">
    <name type="scientific">Cristinia sonorae</name>
    <dbReference type="NCBI Taxonomy" id="1940300"/>
    <lineage>
        <taxon>Eukaryota</taxon>
        <taxon>Fungi</taxon>
        <taxon>Dikarya</taxon>
        <taxon>Basidiomycota</taxon>
        <taxon>Agaricomycotina</taxon>
        <taxon>Agaricomycetes</taxon>
        <taxon>Agaricomycetidae</taxon>
        <taxon>Agaricales</taxon>
        <taxon>Pleurotineae</taxon>
        <taxon>Stephanosporaceae</taxon>
        <taxon>Cristinia</taxon>
    </lineage>
</organism>
<evidence type="ECO:0000313" key="2">
    <source>
        <dbReference type="Proteomes" id="UP000813824"/>
    </source>
</evidence>
<name>A0A8K0UK68_9AGAR</name>
<keyword evidence="2" id="KW-1185">Reference proteome</keyword>
<dbReference type="InterPro" id="IPR032675">
    <property type="entry name" value="LRR_dom_sf"/>
</dbReference>
<dbReference type="SUPFAM" id="SSF52047">
    <property type="entry name" value="RNI-like"/>
    <property type="match status" value="1"/>
</dbReference>
<dbReference type="OrthoDB" id="3176989at2759"/>
<proteinExistence type="predicted"/>
<dbReference type="Gene3D" id="3.80.10.10">
    <property type="entry name" value="Ribonuclease Inhibitor"/>
    <property type="match status" value="1"/>
</dbReference>
<reference evidence="1" key="1">
    <citation type="journal article" date="2021" name="New Phytol.">
        <title>Evolutionary innovations through gain and loss of genes in the ectomycorrhizal Boletales.</title>
        <authorList>
            <person name="Wu G."/>
            <person name="Miyauchi S."/>
            <person name="Morin E."/>
            <person name="Kuo A."/>
            <person name="Drula E."/>
            <person name="Varga T."/>
            <person name="Kohler A."/>
            <person name="Feng B."/>
            <person name="Cao Y."/>
            <person name="Lipzen A."/>
            <person name="Daum C."/>
            <person name="Hundley H."/>
            <person name="Pangilinan J."/>
            <person name="Johnson J."/>
            <person name="Barry K."/>
            <person name="LaButti K."/>
            <person name="Ng V."/>
            <person name="Ahrendt S."/>
            <person name="Min B."/>
            <person name="Choi I.G."/>
            <person name="Park H."/>
            <person name="Plett J.M."/>
            <person name="Magnuson J."/>
            <person name="Spatafora J.W."/>
            <person name="Nagy L.G."/>
            <person name="Henrissat B."/>
            <person name="Grigoriev I.V."/>
            <person name="Yang Z.L."/>
            <person name="Xu J."/>
            <person name="Martin F.M."/>
        </authorList>
    </citation>
    <scope>NUCLEOTIDE SEQUENCE</scope>
    <source>
        <strain evidence="1">KKN 215</strain>
    </source>
</reference>
<comment type="caution">
    <text evidence="1">The sequence shown here is derived from an EMBL/GenBank/DDBJ whole genome shotgun (WGS) entry which is preliminary data.</text>
</comment>
<gene>
    <name evidence="1" type="ORF">BXZ70DRAFT_1010753</name>
</gene>
<dbReference type="AlphaFoldDB" id="A0A8K0UK68"/>
<accession>A0A8K0UK68</accession>
<dbReference type="EMBL" id="JAEVFJ010000031">
    <property type="protein sequence ID" value="KAH8092676.1"/>
    <property type="molecule type" value="Genomic_DNA"/>
</dbReference>